<protein>
    <recommendedName>
        <fullName evidence="4">ABC-type transport system involved in multi-copper enzyme maturation, permease component</fullName>
    </recommendedName>
</protein>
<name>A0ABM9CLC4_9BACL</name>
<feature type="transmembrane region" description="Helical" evidence="1">
    <location>
        <begin position="140"/>
        <end position="162"/>
    </location>
</feature>
<gene>
    <name evidence="2" type="ORF">PAECIP111893_03921</name>
</gene>
<dbReference type="Pfam" id="PF12679">
    <property type="entry name" value="ABC2_membrane_2"/>
    <property type="match status" value="1"/>
</dbReference>
<evidence type="ECO:0000256" key="1">
    <source>
        <dbReference type="SAM" id="Phobius"/>
    </source>
</evidence>
<keyword evidence="1" id="KW-0472">Membrane</keyword>
<reference evidence="2" key="1">
    <citation type="submission" date="2022-01" db="EMBL/GenBank/DDBJ databases">
        <authorList>
            <person name="Criscuolo A."/>
        </authorList>
    </citation>
    <scope>NUCLEOTIDE SEQUENCE</scope>
    <source>
        <strain evidence="2">CIP111893</strain>
    </source>
</reference>
<feature type="transmembrane region" description="Helical" evidence="1">
    <location>
        <begin position="261"/>
        <end position="280"/>
    </location>
</feature>
<feature type="transmembrane region" description="Helical" evidence="1">
    <location>
        <begin position="110"/>
        <end position="128"/>
    </location>
</feature>
<keyword evidence="3" id="KW-1185">Reference proteome</keyword>
<feature type="transmembrane region" description="Helical" evidence="1">
    <location>
        <begin position="228"/>
        <end position="249"/>
    </location>
</feature>
<dbReference type="RefSeq" id="WP_236344274.1">
    <property type="nucleotide sequence ID" value="NZ_CAKMMF010000024.1"/>
</dbReference>
<evidence type="ECO:0000313" key="2">
    <source>
        <dbReference type="EMBL" id="CAH1215316.1"/>
    </source>
</evidence>
<evidence type="ECO:0008006" key="4">
    <source>
        <dbReference type="Google" id="ProtNLM"/>
    </source>
</evidence>
<accession>A0ABM9CLC4</accession>
<sequence>MRRIRDICKVEWKYLGRSRMWSLLPLLHLFYWIWLIVRYETDSNGGNGMRMEYFYGNFLTIMPVAMLLCGLLANFIVQRDRRSGMERLILAWPVGKTEWLAGKWLAAQSYGLAFTVPVVLVQGIWLAAFGSHEERLLDYLFYTVCQMGAALCFFISLGLLIGVIVRNRFAFLLLPLLWWVLFTLQNDAQGTGNINVLWRWLAPYDLTRFRYNIVRDSRGLWDIPWTGLHQGVVATASLLIAVAACLVSYTHRNEKRESRILLAICAALLLPVLVGGWISYSEFSDRVDRFRHDGAIYAVDNRNEQYQQGYGKVVSDFRMQETMLSLRFPGENRLAAEAELLLVQSEKEQSSLLELTLNRRFQMESLTSELPMKWEHKGDLLTIRLSEPLRRNSTLRLSLAYEGSVDSYRQQGLNRYSSVTSSSIVLPKALAWYPQLGSRMLAKSFEHNGVALGFTMADEYSYMEPGATHYVVKLEEKRDGSVLLPIPASGKSDAVYAGSSSSGLFIYEGIMEERHMGSIRIVNHPDLMDESVRGVEKQLRQIEFLNRWFGMKLKPAELYSGILLFSPDAYYQDDEYPVRSPWHILRLPEVKSSSLKILLEWIYEHQFPLPGRAPLPDFRSHYELLNSSGADKELTADQLLFVEEVEKLDHSDWDELAALGGKLYKAYIESGKSESFDPLAALRQLSLQKGSDAE</sequence>
<evidence type="ECO:0000313" key="3">
    <source>
        <dbReference type="Proteomes" id="UP000838686"/>
    </source>
</evidence>
<organism evidence="2 3">
    <name type="scientific">Paenibacillus plantiphilus</name>
    <dbReference type="NCBI Taxonomy" id="2905650"/>
    <lineage>
        <taxon>Bacteria</taxon>
        <taxon>Bacillati</taxon>
        <taxon>Bacillota</taxon>
        <taxon>Bacilli</taxon>
        <taxon>Bacillales</taxon>
        <taxon>Paenibacillaceae</taxon>
        <taxon>Paenibacillus</taxon>
    </lineage>
</organism>
<comment type="caution">
    <text evidence="2">The sequence shown here is derived from an EMBL/GenBank/DDBJ whole genome shotgun (WGS) entry which is preliminary data.</text>
</comment>
<feature type="transmembrane region" description="Helical" evidence="1">
    <location>
        <begin position="169"/>
        <end position="185"/>
    </location>
</feature>
<keyword evidence="1" id="KW-1133">Transmembrane helix</keyword>
<proteinExistence type="predicted"/>
<dbReference type="Proteomes" id="UP000838686">
    <property type="component" value="Unassembled WGS sequence"/>
</dbReference>
<feature type="transmembrane region" description="Helical" evidence="1">
    <location>
        <begin position="20"/>
        <end position="37"/>
    </location>
</feature>
<feature type="transmembrane region" description="Helical" evidence="1">
    <location>
        <begin position="57"/>
        <end position="77"/>
    </location>
</feature>
<dbReference type="EMBL" id="CAKMMF010000024">
    <property type="protein sequence ID" value="CAH1215316.1"/>
    <property type="molecule type" value="Genomic_DNA"/>
</dbReference>
<keyword evidence="1" id="KW-0812">Transmembrane</keyword>